<organism evidence="1 2">
    <name type="scientific">Mucilaginibacter pankratovii</name>
    <dbReference type="NCBI Taxonomy" id="2772110"/>
    <lineage>
        <taxon>Bacteria</taxon>
        <taxon>Pseudomonadati</taxon>
        <taxon>Bacteroidota</taxon>
        <taxon>Sphingobacteriia</taxon>
        <taxon>Sphingobacteriales</taxon>
        <taxon>Sphingobacteriaceae</taxon>
        <taxon>Mucilaginibacter</taxon>
    </lineage>
</organism>
<proteinExistence type="predicted"/>
<dbReference type="RefSeq" id="WP_191187762.1">
    <property type="nucleotide sequence ID" value="NZ_JACWMY010000002.1"/>
</dbReference>
<sequence>MSELINSLRLQTAQFNNFLIENYLADASNKAGYGEPYLYLFNSFFGLSEGFSSLGLVLGTIDEIEGQDLISLKKSITDAATVVYLIEEASDLDMLSLNIKGINTVNLKSSIESIATYGREFNKPKSEIEREIDELKEDNPGYFDNNGTHIYNDYKVSLQEALTYLSDSSAVLQVKNSFKKVNEIYQYFSSIVFGSENTTANYTGDKVFLSNLLSTLTVLLIAAGYIEPFFQKPDDIVQFFEQHIKDISATQIAIFNSL</sequence>
<evidence type="ECO:0000313" key="1">
    <source>
        <dbReference type="EMBL" id="MBD1363091.1"/>
    </source>
</evidence>
<evidence type="ECO:0008006" key="3">
    <source>
        <dbReference type="Google" id="ProtNLM"/>
    </source>
</evidence>
<accession>A0ABR7WLA0</accession>
<dbReference type="EMBL" id="JACWMY010000002">
    <property type="protein sequence ID" value="MBD1363091.1"/>
    <property type="molecule type" value="Genomic_DNA"/>
</dbReference>
<gene>
    <name evidence="1" type="ORF">IDJ77_04640</name>
</gene>
<dbReference type="Proteomes" id="UP000606600">
    <property type="component" value="Unassembled WGS sequence"/>
</dbReference>
<comment type="caution">
    <text evidence="1">The sequence shown here is derived from an EMBL/GenBank/DDBJ whole genome shotgun (WGS) entry which is preliminary data.</text>
</comment>
<evidence type="ECO:0000313" key="2">
    <source>
        <dbReference type="Proteomes" id="UP000606600"/>
    </source>
</evidence>
<protein>
    <recommendedName>
        <fullName evidence="3">Abortive infection Abi-like protein</fullName>
    </recommendedName>
</protein>
<name>A0ABR7WLA0_9SPHI</name>
<keyword evidence="2" id="KW-1185">Reference proteome</keyword>
<reference evidence="1 2" key="1">
    <citation type="submission" date="2020-09" db="EMBL/GenBank/DDBJ databases">
        <title>Novel species of Mucilaginibacter isolated from a glacier on the Tibetan Plateau.</title>
        <authorList>
            <person name="Liu Q."/>
            <person name="Xin Y.-H."/>
        </authorList>
    </citation>
    <scope>NUCLEOTIDE SEQUENCE [LARGE SCALE GENOMIC DNA]</scope>
    <source>
        <strain evidence="1 2">ZT4R22</strain>
    </source>
</reference>